<name>A0A0U5GI63_ASPCI</name>
<dbReference type="GO" id="GO:0000981">
    <property type="term" value="F:DNA-binding transcription factor activity, RNA polymerase II-specific"/>
    <property type="evidence" value="ECO:0007669"/>
    <property type="project" value="InterPro"/>
</dbReference>
<dbReference type="OrthoDB" id="40579at2759"/>
<dbReference type="STRING" id="454130.A0A0U5GI63"/>
<evidence type="ECO:0000256" key="2">
    <source>
        <dbReference type="ARBA" id="ARBA00022833"/>
    </source>
</evidence>
<evidence type="ECO:0000256" key="1">
    <source>
        <dbReference type="ARBA" id="ARBA00022723"/>
    </source>
</evidence>
<accession>A0A0U5GI63</accession>
<keyword evidence="10" id="KW-1185">Reference proteome</keyword>
<dbReference type="InterPro" id="IPR036864">
    <property type="entry name" value="Zn2-C6_fun-type_DNA-bd_sf"/>
</dbReference>
<evidence type="ECO:0000256" key="5">
    <source>
        <dbReference type="ARBA" id="ARBA00023163"/>
    </source>
</evidence>
<keyword evidence="2" id="KW-0862">Zinc</keyword>
<dbReference type="PROSITE" id="PS50048">
    <property type="entry name" value="ZN2_CY6_FUNGAL_2"/>
    <property type="match status" value="1"/>
</dbReference>
<dbReference type="GO" id="GO:0003677">
    <property type="term" value="F:DNA binding"/>
    <property type="evidence" value="ECO:0007669"/>
    <property type="project" value="UniProtKB-KW"/>
</dbReference>
<proteinExistence type="predicted"/>
<gene>
    <name evidence="9" type="ORF">ASPCAL13685</name>
</gene>
<protein>
    <recommendedName>
        <fullName evidence="8">Zn(2)-C6 fungal-type domain-containing protein</fullName>
    </recommendedName>
</protein>
<organism evidence="9 10">
    <name type="scientific">Aspergillus calidoustus</name>
    <dbReference type="NCBI Taxonomy" id="454130"/>
    <lineage>
        <taxon>Eukaryota</taxon>
        <taxon>Fungi</taxon>
        <taxon>Dikarya</taxon>
        <taxon>Ascomycota</taxon>
        <taxon>Pezizomycotina</taxon>
        <taxon>Eurotiomycetes</taxon>
        <taxon>Eurotiomycetidae</taxon>
        <taxon>Eurotiales</taxon>
        <taxon>Aspergillaceae</taxon>
        <taxon>Aspergillus</taxon>
        <taxon>Aspergillus subgen. Nidulantes</taxon>
    </lineage>
</organism>
<evidence type="ECO:0000256" key="3">
    <source>
        <dbReference type="ARBA" id="ARBA00023015"/>
    </source>
</evidence>
<feature type="region of interest" description="Disordered" evidence="7">
    <location>
        <begin position="166"/>
        <end position="186"/>
    </location>
</feature>
<evidence type="ECO:0000256" key="6">
    <source>
        <dbReference type="ARBA" id="ARBA00023242"/>
    </source>
</evidence>
<dbReference type="Proteomes" id="UP000054771">
    <property type="component" value="Unassembled WGS sequence"/>
</dbReference>
<evidence type="ECO:0000256" key="7">
    <source>
        <dbReference type="SAM" id="MobiDB-lite"/>
    </source>
</evidence>
<dbReference type="SUPFAM" id="SSF57701">
    <property type="entry name" value="Zn2/Cys6 DNA-binding domain"/>
    <property type="match status" value="1"/>
</dbReference>
<feature type="compositionally biased region" description="Polar residues" evidence="7">
    <location>
        <begin position="167"/>
        <end position="186"/>
    </location>
</feature>
<evidence type="ECO:0000313" key="9">
    <source>
        <dbReference type="EMBL" id="CEL10568.1"/>
    </source>
</evidence>
<dbReference type="GO" id="GO:0008270">
    <property type="term" value="F:zinc ion binding"/>
    <property type="evidence" value="ECO:0007669"/>
    <property type="project" value="InterPro"/>
</dbReference>
<dbReference type="InterPro" id="IPR001138">
    <property type="entry name" value="Zn2Cys6_DnaBD"/>
</dbReference>
<sequence>MRHSLGRERKSRAKRRGPRASQACDACAAAKARCDNNETCQRCHRRHIPCTRPWLEADETANTTGTYWQSHKSTNQDRAEPQQPPYSATLDWLALDASRGDQEVRDFSPQDTDFSLGNLDGMNYLADLMMQGSSQGTPDDSLETNDIIPLFPTADADLSACFFDPLPTTQPAPSTGHSPPAQSQSPEVLQAFENTVGRWDPDLEDHRAAEEKNLSLSHGLSWNQDHLAYPPLRILDDQTASQARDSLLTMILSTCEPANIARIVSAFPPASILDGLLNRFYTTHALDEDTWIHIPTLVSTTMPPELLAACISSAAMRSSSSAIRVFGSALHAVLHPYLFHVFEKRIARTRQIQQIQALALFIHTGFWSGSKRRMEIAAAIVGSALTMLRSGCHYRASTNTNVSPNAEDIGDRLDKKWRHWVEEESWKRMVFHMHIHCSQESLATGTRTPLSYGELSASFPYNRALWMAQTADQWKETYFRLEADRERPSQPCLRDYLANPRRLAAIPRLYDAHLARLIVLHAITAMIKDHWQSHSTIISNELDTLRLSLASAETSHNRLVHILETIHHGYNDTTTRLSPSPPESSMLTAELLLMHLFTPFEQVEVVAGREGPDEAKATYPLLQERCHSTQARRAVWHAGQVVRHLRELGGESFTEFLAVAAYQASLCLYLYGIMAPKSEDISVATPASEVVLDAADSLAAQKWIRSGCGVPVLQGVQVLSSSSLSPSYRGNCPLHAGGAVLLRIREVLLAKASQKKNILPLVSGICDLILALSNSKIDQR</sequence>
<evidence type="ECO:0000313" key="10">
    <source>
        <dbReference type="Proteomes" id="UP000054771"/>
    </source>
</evidence>
<feature type="compositionally biased region" description="Basic residues" evidence="7">
    <location>
        <begin position="9"/>
        <end position="18"/>
    </location>
</feature>
<dbReference type="AlphaFoldDB" id="A0A0U5GI63"/>
<dbReference type="PANTHER" id="PTHR47660">
    <property type="entry name" value="TRANSCRIPTION FACTOR WITH C2H2 AND ZN(2)-CYS(6) DNA BINDING DOMAIN (EUROFUNG)-RELATED-RELATED"/>
    <property type="match status" value="1"/>
</dbReference>
<reference evidence="10" key="1">
    <citation type="journal article" date="2016" name="Genome Announc.">
        <title>Draft genome sequences of fungus Aspergillus calidoustus.</title>
        <authorList>
            <person name="Horn F."/>
            <person name="Linde J."/>
            <person name="Mattern D.J."/>
            <person name="Walther G."/>
            <person name="Guthke R."/>
            <person name="Scherlach K."/>
            <person name="Martin K."/>
            <person name="Brakhage A.A."/>
            <person name="Petzke L."/>
            <person name="Valiante V."/>
        </authorList>
    </citation>
    <scope>NUCLEOTIDE SEQUENCE [LARGE SCALE GENOMIC DNA]</scope>
    <source>
        <strain evidence="10">SF006504</strain>
    </source>
</reference>
<evidence type="ECO:0000256" key="4">
    <source>
        <dbReference type="ARBA" id="ARBA00023125"/>
    </source>
</evidence>
<keyword evidence="1" id="KW-0479">Metal-binding</keyword>
<feature type="domain" description="Zn(2)-C6 fungal-type" evidence="8">
    <location>
        <begin position="23"/>
        <end position="52"/>
    </location>
</feature>
<dbReference type="EMBL" id="CDMC01000019">
    <property type="protein sequence ID" value="CEL10568.1"/>
    <property type="molecule type" value="Genomic_DNA"/>
</dbReference>
<dbReference type="Gene3D" id="4.10.240.10">
    <property type="entry name" value="Zn(2)-C6 fungal-type DNA-binding domain"/>
    <property type="match status" value="1"/>
</dbReference>
<evidence type="ECO:0000259" key="8">
    <source>
        <dbReference type="PROSITE" id="PS50048"/>
    </source>
</evidence>
<keyword evidence="6" id="KW-0539">Nucleus</keyword>
<keyword evidence="5" id="KW-0804">Transcription</keyword>
<dbReference type="OMA" id="KARCDNN"/>
<keyword evidence="4" id="KW-0238">DNA-binding</keyword>
<dbReference type="PANTHER" id="PTHR47660:SF2">
    <property type="entry name" value="TRANSCRIPTION FACTOR WITH C2H2 AND ZN(2)-CYS(6) DNA BINDING DOMAIN (EUROFUNG)"/>
    <property type="match status" value="1"/>
</dbReference>
<dbReference type="PROSITE" id="PS00463">
    <property type="entry name" value="ZN2_CY6_FUNGAL_1"/>
    <property type="match status" value="1"/>
</dbReference>
<keyword evidence="3" id="KW-0805">Transcription regulation</keyword>
<feature type="region of interest" description="Disordered" evidence="7">
    <location>
        <begin position="1"/>
        <end position="22"/>
    </location>
</feature>